<dbReference type="SUPFAM" id="SSF51695">
    <property type="entry name" value="PLC-like phosphodiesterases"/>
    <property type="match status" value="1"/>
</dbReference>
<dbReference type="InterPro" id="IPR000909">
    <property type="entry name" value="PLipase_C_PInositol-sp_X_dom"/>
</dbReference>
<dbReference type="AlphaFoldDB" id="A0AAV8X9Q5"/>
<dbReference type="Gene3D" id="3.20.20.190">
    <property type="entry name" value="Phosphatidylinositol (PI) phosphodiesterase"/>
    <property type="match status" value="1"/>
</dbReference>
<dbReference type="PANTHER" id="PTHR13593">
    <property type="match status" value="1"/>
</dbReference>
<protein>
    <recommendedName>
        <fullName evidence="1">Phosphatidylinositol-specific phospholipase C X domain-containing protein</fullName>
    </recommendedName>
</protein>
<dbReference type="GO" id="GO:0008081">
    <property type="term" value="F:phosphoric diester hydrolase activity"/>
    <property type="evidence" value="ECO:0007669"/>
    <property type="project" value="InterPro"/>
</dbReference>
<dbReference type="Proteomes" id="UP001162162">
    <property type="component" value="Unassembled WGS sequence"/>
</dbReference>
<dbReference type="SMART" id="SM00148">
    <property type="entry name" value="PLCXc"/>
    <property type="match status" value="1"/>
</dbReference>
<dbReference type="GO" id="GO:0006629">
    <property type="term" value="P:lipid metabolic process"/>
    <property type="evidence" value="ECO:0007669"/>
    <property type="project" value="InterPro"/>
</dbReference>
<dbReference type="InterPro" id="IPR017946">
    <property type="entry name" value="PLC-like_Pdiesterase_TIM-brl"/>
</dbReference>
<organism evidence="2 3">
    <name type="scientific">Aromia moschata</name>
    <dbReference type="NCBI Taxonomy" id="1265417"/>
    <lineage>
        <taxon>Eukaryota</taxon>
        <taxon>Metazoa</taxon>
        <taxon>Ecdysozoa</taxon>
        <taxon>Arthropoda</taxon>
        <taxon>Hexapoda</taxon>
        <taxon>Insecta</taxon>
        <taxon>Pterygota</taxon>
        <taxon>Neoptera</taxon>
        <taxon>Endopterygota</taxon>
        <taxon>Coleoptera</taxon>
        <taxon>Polyphaga</taxon>
        <taxon>Cucujiformia</taxon>
        <taxon>Chrysomeloidea</taxon>
        <taxon>Cerambycidae</taxon>
        <taxon>Cerambycinae</taxon>
        <taxon>Callichromatini</taxon>
        <taxon>Aromia</taxon>
    </lineage>
</organism>
<dbReference type="EMBL" id="JAPWTK010000869">
    <property type="protein sequence ID" value="KAJ8935528.1"/>
    <property type="molecule type" value="Genomic_DNA"/>
</dbReference>
<dbReference type="PANTHER" id="PTHR13593:SF103">
    <property type="entry name" value="RE10370P"/>
    <property type="match status" value="1"/>
</dbReference>
<sequence>MTTITVMIMSRQLRLRKVHITVSSLENSYLELNWITDWPLQIIHPNTYCFPDDPDVLLQIESSLTILADTTENKYQLRRTFSSGKLGVRRECHQGGRWSSLFPLLDIVCERKPHPGLESFVIQPTWMSDNSESIGSLSIGSMLIPGTHNSGSFKGVISILKDYVLCQDRSIWTQLVFGIRYFDFRIAHYNDGFFINHNLIKLTEAIPIFREIKKFVELAPQEIIFMDFHRFPVPTNFTDSLHENFTNILYEELGAYALPRTDLESGKGPSLNDIWAKNKKSGHDWLWHPLTQYWGDTNNATVLKSYLEKTISNHGSTTNPMWALMAELTRKSQTSSSDSTLFDN</sequence>
<keyword evidence="3" id="KW-1185">Reference proteome</keyword>
<name>A0AAV8X9Q5_9CUCU</name>
<proteinExistence type="predicted"/>
<evidence type="ECO:0000313" key="3">
    <source>
        <dbReference type="Proteomes" id="UP001162162"/>
    </source>
</evidence>
<feature type="domain" description="Phosphatidylinositol-specific phospholipase C X" evidence="1">
    <location>
        <begin position="133"/>
        <end position="279"/>
    </location>
</feature>
<evidence type="ECO:0000313" key="2">
    <source>
        <dbReference type="EMBL" id="KAJ8935528.1"/>
    </source>
</evidence>
<evidence type="ECO:0000259" key="1">
    <source>
        <dbReference type="SMART" id="SM00148"/>
    </source>
</evidence>
<accession>A0AAV8X9Q5</accession>
<reference evidence="2" key="1">
    <citation type="journal article" date="2023" name="Insect Mol. Biol.">
        <title>Genome sequencing provides insights into the evolution of gene families encoding plant cell wall-degrading enzymes in longhorned beetles.</title>
        <authorList>
            <person name="Shin N.R."/>
            <person name="Okamura Y."/>
            <person name="Kirsch R."/>
            <person name="Pauchet Y."/>
        </authorList>
    </citation>
    <scope>NUCLEOTIDE SEQUENCE</scope>
    <source>
        <strain evidence="2">AMC_N1</strain>
    </source>
</reference>
<gene>
    <name evidence="2" type="ORF">NQ318_010215</name>
</gene>
<comment type="caution">
    <text evidence="2">The sequence shown here is derived from an EMBL/GenBank/DDBJ whole genome shotgun (WGS) entry which is preliminary data.</text>
</comment>
<dbReference type="InterPro" id="IPR051057">
    <property type="entry name" value="PI-PLC_domain"/>
</dbReference>